<sequence length="393" mass="45431">MLTSTNGLSIGNTFFKHKQIHKVTWVSPDGNTWNELDYICTSTRWRSSLVDVRSHRGADVGSDHYLVVGKIRLKLKKVQTVRPKRPYAVDKLKNNVISKSYCEELSKKLEVLQHPSSIEEQWGWFSRAISETAVAVLGRRRGSNKERWISDRTWNLIDERKMAKIRREQKRGLRRWRMEDEKYRPLDKEVKKSCRNDRRRWLEEKAREAQEAAEKNEMKTLYRIVRELTSSRSSSGVPIRSKDGRALLSDEEQEARWVEHFCEVLNQPTPPTLFNLDQEPLAPTLNITSDEISGIEVARAIKILKNIKALGLDEVSTELLKRGREVVVESLTHLLNLIWHSEDVPVDWRSGVIVTLPKKGNLSDCNNWWGITLLSIPGKVFCSVLLQRLKTSG</sequence>
<reference evidence="1" key="1">
    <citation type="journal article" date="2023" name="Science">
        <title>Genome structures resolve the early diversification of teleost fishes.</title>
        <authorList>
            <person name="Parey E."/>
            <person name="Louis A."/>
            <person name="Montfort J."/>
            <person name="Bouchez O."/>
            <person name="Roques C."/>
            <person name="Iampietro C."/>
            <person name="Lluch J."/>
            <person name="Castinel A."/>
            <person name="Donnadieu C."/>
            <person name="Desvignes T."/>
            <person name="Floi Bucao C."/>
            <person name="Jouanno E."/>
            <person name="Wen M."/>
            <person name="Mejri S."/>
            <person name="Dirks R."/>
            <person name="Jansen H."/>
            <person name="Henkel C."/>
            <person name="Chen W.J."/>
            <person name="Zahm M."/>
            <person name="Cabau C."/>
            <person name="Klopp C."/>
            <person name="Thompson A.W."/>
            <person name="Robinson-Rechavi M."/>
            <person name="Braasch I."/>
            <person name="Lecointre G."/>
            <person name="Bobe J."/>
            <person name="Postlethwait J.H."/>
            <person name="Berthelot C."/>
            <person name="Roest Crollius H."/>
            <person name="Guiguen Y."/>
        </authorList>
    </citation>
    <scope>NUCLEOTIDE SEQUENCE</scope>
    <source>
        <strain evidence="1">NC1722</strain>
    </source>
</reference>
<dbReference type="Proteomes" id="UP001221898">
    <property type="component" value="Unassembled WGS sequence"/>
</dbReference>
<accession>A0AAD7R0Y6</accession>
<comment type="caution">
    <text evidence="1">The sequence shown here is derived from an EMBL/GenBank/DDBJ whole genome shotgun (WGS) entry which is preliminary data.</text>
</comment>
<evidence type="ECO:0000313" key="1">
    <source>
        <dbReference type="EMBL" id="KAJ8353066.1"/>
    </source>
</evidence>
<gene>
    <name evidence="1" type="ORF">AAFF_G00112060</name>
</gene>
<proteinExistence type="predicted"/>
<name>A0AAD7R0Y6_9TELE</name>
<dbReference type="SUPFAM" id="SSF56219">
    <property type="entry name" value="DNase I-like"/>
    <property type="match status" value="1"/>
</dbReference>
<evidence type="ECO:0008006" key="3">
    <source>
        <dbReference type="Google" id="ProtNLM"/>
    </source>
</evidence>
<dbReference type="InterPro" id="IPR036691">
    <property type="entry name" value="Endo/exonu/phosph_ase_sf"/>
</dbReference>
<dbReference type="PANTHER" id="PTHR19446">
    <property type="entry name" value="REVERSE TRANSCRIPTASES"/>
    <property type="match status" value="1"/>
</dbReference>
<organism evidence="1 2">
    <name type="scientific">Aldrovandia affinis</name>
    <dbReference type="NCBI Taxonomy" id="143900"/>
    <lineage>
        <taxon>Eukaryota</taxon>
        <taxon>Metazoa</taxon>
        <taxon>Chordata</taxon>
        <taxon>Craniata</taxon>
        <taxon>Vertebrata</taxon>
        <taxon>Euteleostomi</taxon>
        <taxon>Actinopterygii</taxon>
        <taxon>Neopterygii</taxon>
        <taxon>Teleostei</taxon>
        <taxon>Notacanthiformes</taxon>
        <taxon>Halosauridae</taxon>
        <taxon>Aldrovandia</taxon>
    </lineage>
</organism>
<dbReference type="EMBL" id="JAINUG010001752">
    <property type="protein sequence ID" value="KAJ8353066.1"/>
    <property type="molecule type" value="Genomic_DNA"/>
</dbReference>
<dbReference type="AlphaFoldDB" id="A0AAD7R0Y6"/>
<evidence type="ECO:0000313" key="2">
    <source>
        <dbReference type="Proteomes" id="UP001221898"/>
    </source>
</evidence>
<protein>
    <recommendedName>
        <fullName evidence="3">Endonuclease/exonuclease/phosphatase domain-containing protein</fullName>
    </recommendedName>
</protein>
<dbReference type="Gene3D" id="3.60.10.10">
    <property type="entry name" value="Endonuclease/exonuclease/phosphatase"/>
    <property type="match status" value="1"/>
</dbReference>
<keyword evidence="2" id="KW-1185">Reference proteome</keyword>